<dbReference type="Proteomes" id="UP000002051">
    <property type="component" value="Chromosome 4"/>
</dbReference>
<feature type="region of interest" description="Disordered" evidence="1">
    <location>
        <begin position="64"/>
        <end position="98"/>
    </location>
</feature>
<reference evidence="5" key="4">
    <citation type="submission" date="2015-04" db="UniProtKB">
        <authorList>
            <consortium name="EnsemblPlants"/>
        </authorList>
    </citation>
    <scope>IDENTIFICATION</scope>
    <source>
        <strain evidence="5">cv. Jemalong A17</strain>
    </source>
</reference>
<feature type="compositionally biased region" description="Polar residues" evidence="1">
    <location>
        <begin position="75"/>
        <end position="98"/>
    </location>
</feature>
<protein>
    <submittedName>
        <fullName evidence="2 5">Uncharacterized protein</fullName>
    </submittedName>
</protein>
<keyword evidence="6" id="KW-1185">Reference proteome</keyword>
<dbReference type="PANTHER" id="PTHR48238:SF1">
    <property type="entry name" value="(RAPE) HYPOTHETICAL PROTEIN"/>
    <property type="match status" value="1"/>
</dbReference>
<reference evidence="7" key="5">
    <citation type="journal article" date="2018" name="Nat. Plants">
        <title>Whole-genome landscape of Medicago truncatula symbiotic genes.</title>
        <authorList>
            <person name="Pecrix Y."/>
            <person name="Staton S.E."/>
            <person name="Sallet E."/>
            <person name="Lelandais-Briere C."/>
            <person name="Moreau S."/>
            <person name="Carrere S."/>
            <person name="Blein T."/>
            <person name="Jardinaud M.F."/>
            <person name="Latrasse D."/>
            <person name="Zouine M."/>
            <person name="Zahm M."/>
            <person name="Kreplak J."/>
            <person name="Mayjonade B."/>
            <person name="Satge C."/>
            <person name="Perez M."/>
            <person name="Cauet S."/>
            <person name="Marande W."/>
            <person name="Chantry-Darmon C."/>
            <person name="Lopez-Roques C."/>
            <person name="Bouchez O."/>
            <person name="Berard A."/>
            <person name="Debelle F."/>
            <person name="Munos S."/>
            <person name="Bendahmane A."/>
            <person name="Berges H."/>
            <person name="Niebel A."/>
            <person name="Buitink J."/>
            <person name="Frugier F."/>
            <person name="Benhamed M."/>
            <person name="Crespi M."/>
            <person name="Gouzy J."/>
            <person name="Gamas P."/>
        </authorList>
    </citation>
    <scope>NUCLEOTIDE SEQUENCE [LARGE SCALE GENOMIC DNA]</scope>
    <source>
        <strain evidence="7">cv. Jemalong A17</strain>
    </source>
</reference>
<reference evidence="3" key="2">
    <citation type="submission" date="2012-05" db="EMBL/GenBank/DDBJ databases">
        <authorList>
            <person name="Krishnakumar V."/>
            <person name="Cheung F."/>
            <person name="Xiao Y."/>
            <person name="Chan A."/>
            <person name="Moskal W.A."/>
            <person name="Town C.D."/>
        </authorList>
    </citation>
    <scope>NUCLEOTIDE SEQUENCE</scope>
</reference>
<reference evidence="2 6" key="3">
    <citation type="journal article" date="2014" name="BMC Genomics">
        <title>An improved genome release (version Mt4.0) for the model legume Medicago truncatula.</title>
        <authorList>
            <person name="Tang H."/>
            <person name="Krishnakumar V."/>
            <person name="Bidwell S."/>
            <person name="Rosen B."/>
            <person name="Chan A."/>
            <person name="Zhou S."/>
            <person name="Gentzbittel L."/>
            <person name="Childs K.L."/>
            <person name="Yandell M."/>
            <person name="Gundlach H."/>
            <person name="Mayer K.F."/>
            <person name="Schwartz D.C."/>
            <person name="Town C.D."/>
        </authorList>
    </citation>
    <scope>GENOME REANNOTATION</scope>
    <source>
        <strain evidence="5 6">cv. Jemalong A17</strain>
    </source>
</reference>
<reference evidence="2 6" key="1">
    <citation type="journal article" date="2011" name="Nature">
        <title>The Medicago genome provides insight into the evolution of rhizobial symbioses.</title>
        <authorList>
            <person name="Young N.D."/>
            <person name="Debelle F."/>
            <person name="Oldroyd G.E."/>
            <person name="Geurts R."/>
            <person name="Cannon S.B."/>
            <person name="Udvardi M.K."/>
            <person name="Benedito V.A."/>
            <person name="Mayer K.F."/>
            <person name="Gouzy J."/>
            <person name="Schoof H."/>
            <person name="Van de Peer Y."/>
            <person name="Proost S."/>
            <person name="Cook D.R."/>
            <person name="Meyers B.C."/>
            <person name="Spannagl M."/>
            <person name="Cheung F."/>
            <person name="De Mita S."/>
            <person name="Krishnakumar V."/>
            <person name="Gundlach H."/>
            <person name="Zhou S."/>
            <person name="Mudge J."/>
            <person name="Bharti A.K."/>
            <person name="Murray J.D."/>
            <person name="Naoumkina M.A."/>
            <person name="Rosen B."/>
            <person name="Silverstein K.A."/>
            <person name="Tang H."/>
            <person name="Rombauts S."/>
            <person name="Zhao P.X."/>
            <person name="Zhou P."/>
            <person name="Barbe V."/>
            <person name="Bardou P."/>
            <person name="Bechner M."/>
            <person name="Bellec A."/>
            <person name="Berger A."/>
            <person name="Berges H."/>
            <person name="Bidwell S."/>
            <person name="Bisseling T."/>
            <person name="Choisne N."/>
            <person name="Couloux A."/>
            <person name="Denny R."/>
            <person name="Deshpande S."/>
            <person name="Dai X."/>
            <person name="Doyle J.J."/>
            <person name="Dudez A.M."/>
            <person name="Farmer A.D."/>
            <person name="Fouteau S."/>
            <person name="Franken C."/>
            <person name="Gibelin C."/>
            <person name="Gish J."/>
            <person name="Goldstein S."/>
            <person name="Gonzalez A.J."/>
            <person name="Green P.J."/>
            <person name="Hallab A."/>
            <person name="Hartog M."/>
            <person name="Hua A."/>
            <person name="Humphray S.J."/>
            <person name="Jeong D.H."/>
            <person name="Jing Y."/>
            <person name="Jocker A."/>
            <person name="Kenton S.M."/>
            <person name="Kim D.J."/>
            <person name="Klee K."/>
            <person name="Lai H."/>
            <person name="Lang C."/>
            <person name="Lin S."/>
            <person name="Macmil S.L."/>
            <person name="Magdelenat G."/>
            <person name="Matthews L."/>
            <person name="McCorrison J."/>
            <person name="Monaghan E.L."/>
            <person name="Mun J.H."/>
            <person name="Najar F.Z."/>
            <person name="Nicholson C."/>
            <person name="Noirot C."/>
            <person name="O'Bleness M."/>
            <person name="Paule C.R."/>
            <person name="Poulain J."/>
            <person name="Prion F."/>
            <person name="Qin B."/>
            <person name="Qu C."/>
            <person name="Retzel E.F."/>
            <person name="Riddle C."/>
            <person name="Sallet E."/>
            <person name="Samain S."/>
            <person name="Samson N."/>
            <person name="Sanders I."/>
            <person name="Saurat O."/>
            <person name="Scarpelli C."/>
            <person name="Schiex T."/>
            <person name="Segurens B."/>
            <person name="Severin A.J."/>
            <person name="Sherrier D.J."/>
            <person name="Shi R."/>
            <person name="Sims S."/>
            <person name="Singer S.R."/>
            <person name="Sinharoy S."/>
            <person name="Sterck L."/>
            <person name="Viollet A."/>
            <person name="Wang B.B."/>
            <person name="Wang K."/>
            <person name="Wang M."/>
            <person name="Wang X."/>
            <person name="Warfsmann J."/>
            <person name="Weissenbach J."/>
            <person name="White D.D."/>
            <person name="White J.D."/>
            <person name="Wiley G.B."/>
            <person name="Wincker P."/>
            <person name="Xing Y."/>
            <person name="Yang L."/>
            <person name="Yao Z."/>
            <person name="Ying F."/>
            <person name="Zhai J."/>
            <person name="Zhou L."/>
            <person name="Zuber A."/>
            <person name="Denarie J."/>
            <person name="Dixon R.A."/>
            <person name="May G.D."/>
            <person name="Schwartz D.C."/>
            <person name="Rogers J."/>
            <person name="Quetier F."/>
            <person name="Town C.D."/>
            <person name="Roe B.A."/>
        </authorList>
    </citation>
    <scope>NUCLEOTIDE SEQUENCE [LARGE SCALE GENOMIC DNA]</scope>
    <source>
        <strain evidence="2">A17</strain>
        <strain evidence="5 6">cv. Jemalong A17</strain>
    </source>
</reference>
<dbReference type="EMBL" id="BT138992">
    <property type="protein sequence ID" value="AFK38787.1"/>
    <property type="molecule type" value="mRNA"/>
</dbReference>
<dbReference type="EMBL" id="PSQE01000004">
    <property type="protein sequence ID" value="RHN63403.1"/>
    <property type="molecule type" value="Genomic_DNA"/>
</dbReference>
<dbReference type="Gramene" id="rna26100">
    <property type="protein sequence ID" value="RHN63403.1"/>
    <property type="gene ID" value="gene26100"/>
</dbReference>
<reference evidence="4" key="6">
    <citation type="journal article" date="2018" name="Nat. Plants">
        <title>Whole-genome landscape of Medicago truncatula symbiotic genes.</title>
        <authorList>
            <person name="Pecrix Y."/>
            <person name="Gamas P."/>
            <person name="Carrere S."/>
        </authorList>
    </citation>
    <scope>NUCLEOTIDE SEQUENCE</scope>
    <source>
        <tissue evidence="4">Leaves</tissue>
    </source>
</reference>
<feature type="region of interest" description="Disordered" evidence="1">
    <location>
        <begin position="139"/>
        <end position="170"/>
    </location>
</feature>
<name>G7JMM3_MEDTR</name>
<evidence type="ECO:0000313" key="5">
    <source>
        <dbReference type="EnsemblPlants" id="AES91083"/>
    </source>
</evidence>
<dbReference type="KEGG" id="mtr:11416637"/>
<dbReference type="EMBL" id="CM001220">
    <property type="protein sequence ID" value="AES91083.1"/>
    <property type="molecule type" value="Genomic_DNA"/>
</dbReference>
<dbReference type="HOGENOM" id="CLU_1565655_0_0_1"/>
<dbReference type="OrthoDB" id="60860at2759"/>
<feature type="compositionally biased region" description="Low complexity" evidence="1">
    <location>
        <begin position="141"/>
        <end position="155"/>
    </location>
</feature>
<evidence type="ECO:0000313" key="3">
    <source>
        <dbReference type="EMBL" id="AFK38787.1"/>
    </source>
</evidence>
<dbReference type="PANTHER" id="PTHR48238">
    <property type="entry name" value="BNACNNG09570D PROTEIN"/>
    <property type="match status" value="1"/>
</dbReference>
<evidence type="ECO:0000313" key="7">
    <source>
        <dbReference type="Proteomes" id="UP000265566"/>
    </source>
</evidence>
<proteinExistence type="evidence at transcript level"/>
<feature type="region of interest" description="Disordered" evidence="1">
    <location>
        <begin position="1"/>
        <end position="21"/>
    </location>
</feature>
<evidence type="ECO:0000313" key="4">
    <source>
        <dbReference type="EMBL" id="RHN63403.1"/>
    </source>
</evidence>
<gene>
    <name evidence="5" type="primary">11416637</name>
    <name evidence="2" type="ordered locus">MTR_4g104040</name>
    <name evidence="4" type="ORF">MtrunA17_Chr4g0057911</name>
</gene>
<organism evidence="2 6">
    <name type="scientific">Medicago truncatula</name>
    <name type="common">Barrel medic</name>
    <name type="synonym">Medicago tribuloides</name>
    <dbReference type="NCBI Taxonomy" id="3880"/>
    <lineage>
        <taxon>Eukaryota</taxon>
        <taxon>Viridiplantae</taxon>
        <taxon>Streptophyta</taxon>
        <taxon>Embryophyta</taxon>
        <taxon>Tracheophyta</taxon>
        <taxon>Spermatophyta</taxon>
        <taxon>Magnoliopsida</taxon>
        <taxon>eudicotyledons</taxon>
        <taxon>Gunneridae</taxon>
        <taxon>Pentapetalae</taxon>
        <taxon>rosids</taxon>
        <taxon>fabids</taxon>
        <taxon>Fabales</taxon>
        <taxon>Fabaceae</taxon>
        <taxon>Papilionoideae</taxon>
        <taxon>50 kb inversion clade</taxon>
        <taxon>NPAAA clade</taxon>
        <taxon>Hologalegina</taxon>
        <taxon>IRL clade</taxon>
        <taxon>Trifolieae</taxon>
        <taxon>Medicago</taxon>
    </lineage>
</organism>
<dbReference type="PaxDb" id="3880-AES91083"/>
<dbReference type="Proteomes" id="UP000265566">
    <property type="component" value="Chromosome 4"/>
</dbReference>
<dbReference type="OMA" id="CVESDCR"/>
<dbReference type="AlphaFoldDB" id="G7JMM3"/>
<evidence type="ECO:0000313" key="6">
    <source>
        <dbReference type="Proteomes" id="UP000002051"/>
    </source>
</evidence>
<dbReference type="EnsemblPlants" id="AES91083">
    <property type="protein sequence ID" value="AES91083"/>
    <property type="gene ID" value="MTR_4g104040"/>
</dbReference>
<evidence type="ECO:0000313" key="2">
    <source>
        <dbReference type="EMBL" id="AES91083.1"/>
    </source>
</evidence>
<accession>G7JMM3</accession>
<dbReference type="eggNOG" id="ENOG502S8WS">
    <property type="taxonomic scope" value="Eukaryota"/>
</dbReference>
<sequence>MFGRIRASPSSLDTLEGSPPSKILKDDSFSIYEATLMKLKLGAKRDTPSVQIDEEEEFKKDCSVTDEVSMDVDSTPATEIASNSPTLMGRDYSSSVTNTSPIVVTRLGESVSTENNLEQPRQNNVSILHFFNKIKDPGYDSSSSMKNSCCGSASSLGSVGSDGTRSELCE</sequence>
<evidence type="ECO:0000256" key="1">
    <source>
        <dbReference type="SAM" id="MobiDB-lite"/>
    </source>
</evidence>